<evidence type="ECO:0000313" key="2">
    <source>
        <dbReference type="EMBL" id="GGB31720.1"/>
    </source>
</evidence>
<comment type="caution">
    <text evidence="2">The sequence shown here is derived from an EMBL/GenBank/DDBJ whole genome shotgun (WGS) entry which is preliminary data.</text>
</comment>
<proteinExistence type="predicted"/>
<keyword evidence="1" id="KW-0472">Membrane</keyword>
<evidence type="ECO:0000313" key="3">
    <source>
        <dbReference type="Proteomes" id="UP000621492"/>
    </source>
</evidence>
<organism evidence="2 3">
    <name type="scientific">Lentibacillus populi</name>
    <dbReference type="NCBI Taxonomy" id="1827502"/>
    <lineage>
        <taxon>Bacteria</taxon>
        <taxon>Bacillati</taxon>
        <taxon>Bacillota</taxon>
        <taxon>Bacilli</taxon>
        <taxon>Bacillales</taxon>
        <taxon>Bacillaceae</taxon>
        <taxon>Lentibacillus</taxon>
    </lineage>
</organism>
<protein>
    <submittedName>
        <fullName evidence="2">Uncharacterized protein</fullName>
    </submittedName>
</protein>
<feature type="transmembrane region" description="Helical" evidence="1">
    <location>
        <begin position="44"/>
        <end position="65"/>
    </location>
</feature>
<keyword evidence="1" id="KW-0812">Transmembrane</keyword>
<feature type="transmembrane region" description="Helical" evidence="1">
    <location>
        <begin position="74"/>
        <end position="91"/>
    </location>
</feature>
<dbReference type="RefSeq" id="WP_088050364.1">
    <property type="nucleotide sequence ID" value="NZ_BMJD01000002.1"/>
</dbReference>
<reference evidence="2" key="2">
    <citation type="submission" date="2020-09" db="EMBL/GenBank/DDBJ databases">
        <authorList>
            <person name="Sun Q."/>
            <person name="Zhou Y."/>
        </authorList>
    </citation>
    <scope>NUCLEOTIDE SEQUENCE</scope>
    <source>
        <strain evidence="2">CGMCC 1.15454</strain>
    </source>
</reference>
<keyword evidence="3" id="KW-1185">Reference proteome</keyword>
<sequence length="290" mass="33007">MKQTNKLTQIIGWLLFVFAIGFFCLQMGYFFIHAKFQAEYIDNRIFYIINILCVICVALAILLLLKTTKRWKQIGAGVVVIFIIVNGVLLVKSNQQIKNITSISPDFKHVLSIKEDTESGEAVYYRSYFDILARPKEKLPYKTDGDYKVKWLANDVAAVTYKAADNSIHQFIGTYGYRGNGISYYYVGAEMHGRYQGDNAEVINNTEGITVTENGKTELFDWDHIQQFGTLAIVLMKDDHAAWTIALDENFEMYSDASIPPSGNIVLYKATMEKNEPVTLRRIADNKSNE</sequence>
<reference evidence="2" key="1">
    <citation type="journal article" date="2014" name="Int. J. Syst. Evol. Microbiol.">
        <title>Complete genome sequence of Corynebacterium casei LMG S-19264T (=DSM 44701T), isolated from a smear-ripened cheese.</title>
        <authorList>
            <consortium name="US DOE Joint Genome Institute (JGI-PGF)"/>
            <person name="Walter F."/>
            <person name="Albersmeier A."/>
            <person name="Kalinowski J."/>
            <person name="Ruckert C."/>
        </authorList>
    </citation>
    <scope>NUCLEOTIDE SEQUENCE</scope>
    <source>
        <strain evidence="2">CGMCC 1.15454</strain>
    </source>
</reference>
<gene>
    <name evidence="2" type="ORF">GCM10011409_06370</name>
</gene>
<accession>A0A9W5TV19</accession>
<keyword evidence="1" id="KW-1133">Transmembrane helix</keyword>
<name>A0A9W5TV19_9BACI</name>
<dbReference type="Proteomes" id="UP000621492">
    <property type="component" value="Unassembled WGS sequence"/>
</dbReference>
<feature type="transmembrane region" description="Helical" evidence="1">
    <location>
        <begin position="12"/>
        <end position="32"/>
    </location>
</feature>
<evidence type="ECO:0000256" key="1">
    <source>
        <dbReference type="SAM" id="Phobius"/>
    </source>
</evidence>
<dbReference type="EMBL" id="BMJD01000002">
    <property type="protein sequence ID" value="GGB31720.1"/>
    <property type="molecule type" value="Genomic_DNA"/>
</dbReference>
<dbReference type="AlphaFoldDB" id="A0A9W5TV19"/>